<organism evidence="8 9">
    <name type="scientific">Hymenobacter aerilatus</name>
    <dbReference type="NCBI Taxonomy" id="2932251"/>
    <lineage>
        <taxon>Bacteria</taxon>
        <taxon>Pseudomonadati</taxon>
        <taxon>Bacteroidota</taxon>
        <taxon>Cytophagia</taxon>
        <taxon>Cytophagales</taxon>
        <taxon>Hymenobacteraceae</taxon>
        <taxon>Hymenobacter</taxon>
    </lineage>
</organism>
<dbReference type="Proteomes" id="UP000829925">
    <property type="component" value="Chromosome"/>
</dbReference>
<evidence type="ECO:0000256" key="2">
    <source>
        <dbReference type="ARBA" id="ARBA00006275"/>
    </source>
</evidence>
<proteinExistence type="inferred from homology"/>
<name>A0A8T9ST32_9BACT</name>
<dbReference type="GO" id="GO:0009279">
    <property type="term" value="C:cell outer membrane"/>
    <property type="evidence" value="ECO:0007669"/>
    <property type="project" value="UniProtKB-SubCell"/>
</dbReference>
<comment type="similarity">
    <text evidence="2">Belongs to the SusD family.</text>
</comment>
<dbReference type="InterPro" id="IPR011990">
    <property type="entry name" value="TPR-like_helical_dom_sf"/>
</dbReference>
<dbReference type="KEGG" id="haei:MUN82_16380"/>
<feature type="domain" description="SusD-like N-terminal" evidence="7">
    <location>
        <begin position="20"/>
        <end position="227"/>
    </location>
</feature>
<dbReference type="EMBL" id="CP095053">
    <property type="protein sequence ID" value="UOR04511.1"/>
    <property type="molecule type" value="Genomic_DNA"/>
</dbReference>
<dbReference type="RefSeq" id="WP_245092183.1">
    <property type="nucleotide sequence ID" value="NZ_CP095053.1"/>
</dbReference>
<keyword evidence="5" id="KW-0998">Cell outer membrane</keyword>
<evidence type="ECO:0000256" key="5">
    <source>
        <dbReference type="ARBA" id="ARBA00023237"/>
    </source>
</evidence>
<evidence type="ECO:0000256" key="1">
    <source>
        <dbReference type="ARBA" id="ARBA00004442"/>
    </source>
</evidence>
<gene>
    <name evidence="8" type="ORF">MUN82_16380</name>
</gene>
<dbReference type="Pfam" id="PF07980">
    <property type="entry name" value="SusD_RagB"/>
    <property type="match status" value="1"/>
</dbReference>
<dbReference type="Gene3D" id="1.25.40.390">
    <property type="match status" value="1"/>
</dbReference>
<keyword evidence="9" id="KW-1185">Reference proteome</keyword>
<accession>A0A8T9ST32</accession>
<evidence type="ECO:0000313" key="8">
    <source>
        <dbReference type="EMBL" id="UOR04511.1"/>
    </source>
</evidence>
<evidence type="ECO:0000256" key="4">
    <source>
        <dbReference type="ARBA" id="ARBA00023136"/>
    </source>
</evidence>
<evidence type="ECO:0000259" key="7">
    <source>
        <dbReference type="Pfam" id="PF14322"/>
    </source>
</evidence>
<comment type="subcellular location">
    <subcellularLocation>
        <location evidence="1">Cell outer membrane</location>
    </subcellularLocation>
</comment>
<evidence type="ECO:0000259" key="6">
    <source>
        <dbReference type="Pfam" id="PF07980"/>
    </source>
</evidence>
<keyword evidence="4" id="KW-0472">Membrane</keyword>
<sequence length="546" mass="60790">MKNKVLLLALATSLASCNKDFLDEQPRASLSSTDLNNLAAVEALITAAYAPLGGQIDDANNAFNSPGTNWTFGDVVSDDAYKGGGGVGDQNGMHLMEIFLTNSNIIDVDRKWRACYEGIARANRAIRAVNGFAGMSEDLKKIRLGELHLLRGHYYFDLKKIYNRIPWVDETAREITEYDIPNNLSDAQLWKNIENDFLLAQTNLPATQTDLGRATKGAATAYLAKLYAFTKDYPKVIASADAVLASGRYRLNDNYHDNFDPTKEHGPESLFAIERSIRDGTPSNFRGSLDERLLNPGGPYYPVYGFDMPSQDLVNAFKTTAAGLPQTDKSDVGATDSVDPRLDHAVARPGIQFLDLAPYAASWARDAGTYGVFSFKKRMVSSRSTFYLNQFPWVSALNYDIIRLADVLLLKAEAQVETGNLEGARAIVNQIRRRANNDKVLSANGTPAATYNVAEYTAPWTDPAIARQAVRTERRLELALEGHRFFDLVRWGIADQVMNDHFNREKTRRTFMSTARFIKGTHEYWPIPQSQINLSKGQLTQNPGYN</sequence>
<dbReference type="AlphaFoldDB" id="A0A8T9ST32"/>
<dbReference type="PROSITE" id="PS51257">
    <property type="entry name" value="PROKAR_LIPOPROTEIN"/>
    <property type="match status" value="1"/>
</dbReference>
<evidence type="ECO:0000256" key="3">
    <source>
        <dbReference type="ARBA" id="ARBA00022729"/>
    </source>
</evidence>
<reference evidence="8 9" key="1">
    <citation type="submission" date="2022-04" db="EMBL/GenBank/DDBJ databases">
        <title>Hymenobacter sp. isolated from the air.</title>
        <authorList>
            <person name="Won M."/>
            <person name="Lee C.-M."/>
            <person name="Woen H.-Y."/>
            <person name="Kwon S.-W."/>
        </authorList>
    </citation>
    <scope>NUCLEOTIDE SEQUENCE [LARGE SCALE GENOMIC DNA]</scope>
    <source>
        <strain evidence="9">5413 J-13</strain>
    </source>
</reference>
<dbReference type="InterPro" id="IPR033985">
    <property type="entry name" value="SusD-like_N"/>
</dbReference>
<dbReference type="InterPro" id="IPR012944">
    <property type="entry name" value="SusD_RagB_dom"/>
</dbReference>
<feature type="domain" description="RagB/SusD" evidence="6">
    <location>
        <begin position="297"/>
        <end position="545"/>
    </location>
</feature>
<evidence type="ECO:0000313" key="9">
    <source>
        <dbReference type="Proteomes" id="UP000829925"/>
    </source>
</evidence>
<protein>
    <submittedName>
        <fullName evidence="8">RagB/SusD family nutrient uptake outer membrane protein</fullName>
    </submittedName>
</protein>
<keyword evidence="3" id="KW-0732">Signal</keyword>
<dbReference type="SUPFAM" id="SSF48452">
    <property type="entry name" value="TPR-like"/>
    <property type="match status" value="1"/>
</dbReference>
<dbReference type="Pfam" id="PF14322">
    <property type="entry name" value="SusD-like_3"/>
    <property type="match status" value="1"/>
</dbReference>